<gene>
    <name evidence="3" type="ORF">EV132_107125</name>
</gene>
<name>A0A4R3QB16_RHISU</name>
<protein>
    <recommendedName>
        <fullName evidence="2">Antitoxin</fullName>
    </recommendedName>
</protein>
<dbReference type="PANTHER" id="PTHR35377">
    <property type="entry name" value="ANTITOXIN VAPB49-RELATED-RELATED"/>
    <property type="match status" value="1"/>
</dbReference>
<dbReference type="Proteomes" id="UP000294576">
    <property type="component" value="Unassembled WGS sequence"/>
</dbReference>
<dbReference type="NCBIfam" id="TIGR01552">
    <property type="entry name" value="phd_fam"/>
    <property type="match status" value="1"/>
</dbReference>
<dbReference type="InterPro" id="IPR036165">
    <property type="entry name" value="YefM-like_sf"/>
</dbReference>
<sequence>MTQVNLAEVKAHLSELVQRVEAGETVQILKRGRPVAEIVPIRKPKKPIEIEQLKALTASMGRSAEPVDSDAFIRTLRDNERH</sequence>
<evidence type="ECO:0000313" key="4">
    <source>
        <dbReference type="Proteomes" id="UP000294576"/>
    </source>
</evidence>
<dbReference type="Gene3D" id="3.40.1620.10">
    <property type="entry name" value="YefM-like domain"/>
    <property type="match status" value="1"/>
</dbReference>
<dbReference type="Pfam" id="PF02604">
    <property type="entry name" value="PhdYeFM_antitox"/>
    <property type="match status" value="1"/>
</dbReference>
<comment type="similarity">
    <text evidence="1 2">Belongs to the phD/YefM antitoxin family.</text>
</comment>
<comment type="caution">
    <text evidence="3">The sequence shown here is derived from an EMBL/GenBank/DDBJ whole genome shotgun (WGS) entry which is preliminary data.</text>
</comment>
<dbReference type="AlphaFoldDB" id="A0A4R3QB16"/>
<dbReference type="RefSeq" id="WP_132563251.1">
    <property type="nucleotide sequence ID" value="NZ_SMBH01000007.1"/>
</dbReference>
<dbReference type="EMBL" id="SMBH01000007">
    <property type="protein sequence ID" value="TCU15226.1"/>
    <property type="molecule type" value="Genomic_DNA"/>
</dbReference>
<proteinExistence type="inferred from homology"/>
<reference evidence="3 4" key="1">
    <citation type="submission" date="2019-03" db="EMBL/GenBank/DDBJ databases">
        <title>Genomic Encyclopedia of Type Strains, Phase IV (KMG-V): Genome sequencing to study the core and pangenomes of soil and plant-associated prokaryotes.</title>
        <authorList>
            <person name="Whitman W."/>
        </authorList>
    </citation>
    <scope>NUCLEOTIDE SEQUENCE [LARGE SCALE GENOMIC DNA]</scope>
    <source>
        <strain evidence="3 4">Hc14</strain>
    </source>
</reference>
<dbReference type="InterPro" id="IPR006442">
    <property type="entry name" value="Antitoxin_Phd/YefM"/>
</dbReference>
<evidence type="ECO:0000256" key="1">
    <source>
        <dbReference type="ARBA" id="ARBA00009981"/>
    </source>
</evidence>
<accession>A0A4R3QB16</accession>
<evidence type="ECO:0000313" key="3">
    <source>
        <dbReference type="EMBL" id="TCU15226.1"/>
    </source>
</evidence>
<dbReference type="SUPFAM" id="SSF143120">
    <property type="entry name" value="YefM-like"/>
    <property type="match status" value="1"/>
</dbReference>
<organism evidence="3 4">
    <name type="scientific">Rhizobium sullae</name>
    <name type="common">Rhizobium hedysari</name>
    <dbReference type="NCBI Taxonomy" id="50338"/>
    <lineage>
        <taxon>Bacteria</taxon>
        <taxon>Pseudomonadati</taxon>
        <taxon>Pseudomonadota</taxon>
        <taxon>Alphaproteobacteria</taxon>
        <taxon>Hyphomicrobiales</taxon>
        <taxon>Rhizobiaceae</taxon>
        <taxon>Rhizobium/Agrobacterium group</taxon>
        <taxon>Rhizobium</taxon>
    </lineage>
</organism>
<comment type="function">
    <text evidence="2">Antitoxin component of a type II toxin-antitoxin (TA) system.</text>
</comment>
<dbReference type="InterPro" id="IPR051416">
    <property type="entry name" value="phD-YefM_TA_antitoxins"/>
</dbReference>
<evidence type="ECO:0000256" key="2">
    <source>
        <dbReference type="RuleBase" id="RU362080"/>
    </source>
</evidence>